<dbReference type="EMBL" id="SMKU01000001">
    <property type="protein sequence ID" value="TDD98149.1"/>
    <property type="molecule type" value="Genomic_DNA"/>
</dbReference>
<gene>
    <name evidence="2" type="ORF">E1298_00340</name>
</gene>
<feature type="compositionally biased region" description="Low complexity" evidence="1">
    <location>
        <begin position="63"/>
        <end position="79"/>
    </location>
</feature>
<evidence type="ECO:0000313" key="2">
    <source>
        <dbReference type="EMBL" id="TDD98149.1"/>
    </source>
</evidence>
<feature type="region of interest" description="Disordered" evidence="1">
    <location>
        <begin position="1"/>
        <end position="107"/>
    </location>
</feature>
<reference evidence="2 3" key="1">
    <citation type="submission" date="2019-03" db="EMBL/GenBank/DDBJ databases">
        <title>Draft genome sequences of novel Actinobacteria.</title>
        <authorList>
            <person name="Sahin N."/>
            <person name="Ay H."/>
            <person name="Saygin H."/>
        </authorList>
    </citation>
    <scope>NUCLEOTIDE SEQUENCE [LARGE SCALE GENOMIC DNA]</scope>
    <source>
        <strain evidence="2 3">H3C3</strain>
    </source>
</reference>
<accession>A0A4R5CGG5</accession>
<comment type="caution">
    <text evidence="2">The sequence shown here is derived from an EMBL/GenBank/DDBJ whole genome shotgun (WGS) entry which is preliminary data.</text>
</comment>
<name>A0A4R5CGG5_9ACTN</name>
<keyword evidence="3" id="KW-1185">Reference proteome</keyword>
<organism evidence="2 3">
    <name type="scientific">Actinomadura rubrisoli</name>
    <dbReference type="NCBI Taxonomy" id="2530368"/>
    <lineage>
        <taxon>Bacteria</taxon>
        <taxon>Bacillati</taxon>
        <taxon>Actinomycetota</taxon>
        <taxon>Actinomycetes</taxon>
        <taxon>Streptosporangiales</taxon>
        <taxon>Thermomonosporaceae</taxon>
        <taxon>Actinomadura</taxon>
    </lineage>
</organism>
<dbReference type="AlphaFoldDB" id="A0A4R5CGG5"/>
<evidence type="ECO:0000313" key="3">
    <source>
        <dbReference type="Proteomes" id="UP000294513"/>
    </source>
</evidence>
<dbReference type="Proteomes" id="UP000294513">
    <property type="component" value="Unassembled WGS sequence"/>
</dbReference>
<evidence type="ECO:0000256" key="1">
    <source>
        <dbReference type="SAM" id="MobiDB-lite"/>
    </source>
</evidence>
<protein>
    <submittedName>
        <fullName evidence="2">Uncharacterized protein</fullName>
    </submittedName>
</protein>
<proteinExistence type="predicted"/>
<sequence length="107" mass="11032">MARPRCTDRGSAGRRGADGARDLSAVRSVLTGEGRSRRARPGPAGCRPRSAHRPGDPGGAARGAGRSAARAGGRRTPAGRVRERQPAGRAGRRTAGGGRPAVRLPHR</sequence>